<sequence length="68" mass="8273">MHLMMVAKRFDNYRLALDRKRREVFDYIMFELAGRREETLVMHPNHTEAALMNAMIEMEMRIEALEKK</sequence>
<evidence type="ECO:0000313" key="2">
    <source>
        <dbReference type="Proteomes" id="UP000001882"/>
    </source>
</evidence>
<accession>D1YW71</accession>
<dbReference type="KEGG" id="mpd:MCP_0621"/>
<reference evidence="1 2" key="2">
    <citation type="journal article" date="2008" name="Int. J. Syst. Evol. Microbiol.">
        <title>Methanocella paludicola gen. nov., sp. nov., a methane-producing archaeon, the first isolate of the lineage 'Rice Cluster I', and proposal of the new archaeal order Methanocellales ord. nov.</title>
        <authorList>
            <person name="Sakai S."/>
            <person name="Imachi H."/>
            <person name="Hanada S."/>
            <person name="Ohashi A."/>
            <person name="Harada H."/>
            <person name="Kamagata Y."/>
        </authorList>
    </citation>
    <scope>NUCLEOTIDE SEQUENCE [LARGE SCALE GENOMIC DNA]</scope>
    <source>
        <strain evidence="2">DSM 17711 / JCM 13418 / NBRC 101707 / SANAE</strain>
    </source>
</reference>
<name>D1YW71_METPS</name>
<dbReference type="EMBL" id="AP011532">
    <property type="protein sequence ID" value="BAI60693.1"/>
    <property type="molecule type" value="Genomic_DNA"/>
</dbReference>
<dbReference type="eggNOG" id="arCOG07300">
    <property type="taxonomic scope" value="Archaea"/>
</dbReference>
<evidence type="ECO:0000313" key="1">
    <source>
        <dbReference type="EMBL" id="BAI60693.1"/>
    </source>
</evidence>
<dbReference type="OrthoDB" id="381191at2157"/>
<gene>
    <name evidence="1" type="ordered locus">MCP_0621</name>
</gene>
<dbReference type="AlphaFoldDB" id="D1YW71"/>
<proteinExistence type="predicted"/>
<keyword evidence="2" id="KW-1185">Reference proteome</keyword>
<reference evidence="2" key="3">
    <citation type="journal article" date="2011" name="PLoS ONE">
        <title>Genome sequence of a mesophilic hydrogenotrophic methanogen Methanocella paludicola, the first cultivated representative of the order Methanocellales.</title>
        <authorList>
            <person name="Sakai S."/>
            <person name="Takaki Y."/>
            <person name="Shimamura S."/>
            <person name="Sekine M."/>
            <person name="Tajima T."/>
            <person name="Kosugi H."/>
            <person name="Ichikawa N."/>
            <person name="Tasumi E."/>
            <person name="Hiraki A.T."/>
            <person name="Shimizu A."/>
            <person name="Kato Y."/>
            <person name="Nishiko R."/>
            <person name="Mori K."/>
            <person name="Fujita N."/>
            <person name="Imachi H."/>
            <person name="Takai K."/>
        </authorList>
    </citation>
    <scope>NUCLEOTIDE SEQUENCE [LARGE SCALE GENOMIC DNA]</scope>
    <source>
        <strain evidence="2">DSM 17711 / JCM 13418 / NBRC 101707 / SANAE</strain>
    </source>
</reference>
<protein>
    <submittedName>
        <fullName evidence="1">Uncharacterized protein</fullName>
    </submittedName>
</protein>
<reference evidence="1 2" key="1">
    <citation type="journal article" date="2007" name="Appl. Environ. Microbiol.">
        <title>Isolation of key methanogens for global methane emission from rice paddy fields: a novel isolate affiliated with the clone cluster rice cluster I.</title>
        <authorList>
            <person name="Sakai S."/>
            <person name="Imachi H."/>
            <person name="Sekiguchi Y."/>
            <person name="Ohashi A."/>
            <person name="Harada H."/>
            <person name="Kamagata Y."/>
        </authorList>
    </citation>
    <scope>NUCLEOTIDE SEQUENCE [LARGE SCALE GENOMIC DNA]</scope>
    <source>
        <strain evidence="2">DSM 17711 / JCM 13418 / NBRC 101707 / SANAE</strain>
    </source>
</reference>
<dbReference type="STRING" id="304371.MCP_0621"/>
<dbReference type="Proteomes" id="UP000001882">
    <property type="component" value="Chromosome"/>
</dbReference>
<organism evidence="1 2">
    <name type="scientific">Methanocella paludicola (strain DSM 17711 / JCM 13418 / NBRC 101707 / SANAE)</name>
    <dbReference type="NCBI Taxonomy" id="304371"/>
    <lineage>
        <taxon>Archaea</taxon>
        <taxon>Methanobacteriati</taxon>
        <taxon>Methanobacteriota</taxon>
        <taxon>Stenosarchaea group</taxon>
        <taxon>Methanomicrobia</taxon>
        <taxon>Methanocellales</taxon>
        <taxon>Methanocellaceae</taxon>
        <taxon>Methanocella</taxon>
    </lineage>
</organism>
<dbReference type="InParanoid" id="D1YW71"/>